<dbReference type="Pfam" id="PF13520">
    <property type="entry name" value="AA_permease_2"/>
    <property type="match status" value="1"/>
</dbReference>
<evidence type="ECO:0000256" key="5">
    <source>
        <dbReference type="ARBA" id="ARBA00023136"/>
    </source>
</evidence>
<keyword evidence="3 6" id="KW-0812">Transmembrane</keyword>
<feature type="transmembrane region" description="Helical" evidence="6">
    <location>
        <begin position="179"/>
        <end position="205"/>
    </location>
</feature>
<feature type="transmembrane region" description="Helical" evidence="6">
    <location>
        <begin position="257"/>
        <end position="282"/>
    </location>
</feature>
<evidence type="ECO:0000256" key="1">
    <source>
        <dbReference type="ARBA" id="ARBA00004141"/>
    </source>
</evidence>
<accession>A0A200RAS1</accession>
<dbReference type="GO" id="GO:0005886">
    <property type="term" value="C:plasma membrane"/>
    <property type="evidence" value="ECO:0007669"/>
    <property type="project" value="TreeGrafter"/>
</dbReference>
<feature type="transmembrane region" description="Helical" evidence="6">
    <location>
        <begin position="470"/>
        <end position="489"/>
    </location>
</feature>
<feature type="transmembrane region" description="Helical" evidence="6">
    <location>
        <begin position="409"/>
        <end position="431"/>
    </location>
</feature>
<keyword evidence="4 6" id="KW-1133">Transmembrane helix</keyword>
<dbReference type="STRING" id="56857.A0A200RAS1"/>
<organism evidence="8 9">
    <name type="scientific">Macleaya cordata</name>
    <name type="common">Five-seeded plume-poppy</name>
    <name type="synonym">Bocconia cordata</name>
    <dbReference type="NCBI Taxonomy" id="56857"/>
    <lineage>
        <taxon>Eukaryota</taxon>
        <taxon>Viridiplantae</taxon>
        <taxon>Streptophyta</taxon>
        <taxon>Embryophyta</taxon>
        <taxon>Tracheophyta</taxon>
        <taxon>Spermatophyta</taxon>
        <taxon>Magnoliopsida</taxon>
        <taxon>Ranunculales</taxon>
        <taxon>Papaveraceae</taxon>
        <taxon>Papaveroideae</taxon>
        <taxon>Macleaya</taxon>
    </lineage>
</organism>
<dbReference type="OrthoDB" id="3900342at2759"/>
<dbReference type="EMBL" id="MVGT01000171">
    <property type="protein sequence ID" value="OVA19815.1"/>
    <property type="molecule type" value="Genomic_DNA"/>
</dbReference>
<feature type="domain" description="Cationic amino acid transporter C-terminal" evidence="7">
    <location>
        <begin position="467"/>
        <end position="516"/>
    </location>
</feature>
<dbReference type="PANTHER" id="PTHR43243">
    <property type="entry name" value="INNER MEMBRANE TRANSPORTER YGJI-RELATED"/>
    <property type="match status" value="1"/>
</dbReference>
<keyword evidence="9" id="KW-1185">Reference proteome</keyword>
<dbReference type="OMA" id="FLPMAIW"/>
<dbReference type="Pfam" id="PF13906">
    <property type="entry name" value="AA_permease_C"/>
    <property type="match status" value="1"/>
</dbReference>
<dbReference type="AlphaFoldDB" id="A0A200RAS1"/>
<dbReference type="GO" id="GO:0015171">
    <property type="term" value="F:amino acid transmembrane transporter activity"/>
    <property type="evidence" value="ECO:0007669"/>
    <property type="project" value="TreeGrafter"/>
</dbReference>
<feature type="transmembrane region" description="Helical" evidence="6">
    <location>
        <begin position="437"/>
        <end position="458"/>
    </location>
</feature>
<sequence length="551" mass="60257">MLATWTPDEELNQVRLRSGSDMKRKLKWHDLIALGVGGMLGAGVFVTTGHVALKISGPAVFISYIIAGVSALLSSLCYTEFSVNIPVAGGAFSYLRVTFGEFVGYFAGLNILMEYVLSNAAVARSFTEYLCRAVGVDPDSWRVEVDGLTQGYNKLDFPAVALVLVLTLCLCHSTKESSILNLIMTVFHVIFFSFIVIAGFCNGSAKNLIKPKGLTPFGVRGVLEGSSVVYFSYIGYDSVSTTAEEIKNPSKSLPVGIIGSVVIVSVLYCLMALALCTMVPYTDISDTASFAFAFQNMADWKWAGNVVGAGACLGIVASLLVAMLGQARYLCVIGRARLVPVWLAKVHPSTGTPMNATLFLGICTSSIALFTDLSIVIEMISIGTLLVFYLVANALIYRRYVNNNNSSNNSLSTLLFLMLLSSSSIGFSVSWKLKQQWWSLVLFGGASITITAFFHYMVPCVYRPSKWSVPLMPWPAAASIFLNIFLMTYLKKRSFQRFGIWACVITLFYVLYGVHSTYSAEERDQVRVNHDEQVNPSSSSTQQTKIDIQLV</sequence>
<protein>
    <submittedName>
        <fullName evidence="8">Amino acid/polyamine transporter I</fullName>
    </submittedName>
</protein>
<feature type="transmembrane region" description="Helical" evidence="6">
    <location>
        <begin position="31"/>
        <end position="53"/>
    </location>
</feature>
<dbReference type="Proteomes" id="UP000195402">
    <property type="component" value="Unassembled WGS sequence"/>
</dbReference>
<feature type="transmembrane region" description="Helical" evidence="6">
    <location>
        <begin position="93"/>
        <end position="113"/>
    </location>
</feature>
<comment type="subcellular location">
    <subcellularLocation>
        <location evidence="1">Membrane</location>
        <topology evidence="1">Multi-pass membrane protein</topology>
    </subcellularLocation>
</comment>
<dbReference type="PIRSF" id="PIRSF006060">
    <property type="entry name" value="AA_transporter"/>
    <property type="match status" value="1"/>
</dbReference>
<feature type="transmembrane region" description="Helical" evidence="6">
    <location>
        <begin position="59"/>
        <end position="81"/>
    </location>
</feature>
<evidence type="ECO:0000256" key="4">
    <source>
        <dbReference type="ARBA" id="ARBA00022989"/>
    </source>
</evidence>
<evidence type="ECO:0000259" key="7">
    <source>
        <dbReference type="Pfam" id="PF13906"/>
    </source>
</evidence>
<comment type="caution">
    <text evidence="8">The sequence shown here is derived from an EMBL/GenBank/DDBJ whole genome shotgun (WGS) entry which is preliminary data.</text>
</comment>
<dbReference type="InterPro" id="IPR029485">
    <property type="entry name" value="CAT_C"/>
</dbReference>
<dbReference type="InParanoid" id="A0A200RAS1"/>
<feature type="transmembrane region" description="Helical" evidence="6">
    <location>
        <begin position="495"/>
        <end position="514"/>
    </location>
</feature>
<reference evidence="8 9" key="1">
    <citation type="journal article" date="2017" name="Mol. Plant">
        <title>The Genome of Medicinal Plant Macleaya cordata Provides New Insights into Benzylisoquinoline Alkaloids Metabolism.</title>
        <authorList>
            <person name="Liu X."/>
            <person name="Liu Y."/>
            <person name="Huang P."/>
            <person name="Ma Y."/>
            <person name="Qing Z."/>
            <person name="Tang Q."/>
            <person name="Cao H."/>
            <person name="Cheng P."/>
            <person name="Zheng Y."/>
            <person name="Yuan Z."/>
            <person name="Zhou Y."/>
            <person name="Liu J."/>
            <person name="Tang Z."/>
            <person name="Zhuo Y."/>
            <person name="Zhang Y."/>
            <person name="Yu L."/>
            <person name="Huang J."/>
            <person name="Yang P."/>
            <person name="Peng Q."/>
            <person name="Zhang J."/>
            <person name="Jiang W."/>
            <person name="Zhang Z."/>
            <person name="Lin K."/>
            <person name="Ro D.K."/>
            <person name="Chen X."/>
            <person name="Xiong X."/>
            <person name="Shang Y."/>
            <person name="Huang S."/>
            <person name="Zeng J."/>
        </authorList>
    </citation>
    <scope>NUCLEOTIDE SEQUENCE [LARGE SCALE GENOMIC DNA]</scope>
    <source>
        <strain evidence="9">cv. BLH2017</strain>
        <tissue evidence="8">Root</tissue>
    </source>
</reference>
<feature type="transmembrane region" description="Helical" evidence="6">
    <location>
        <begin position="302"/>
        <end position="325"/>
    </location>
</feature>
<evidence type="ECO:0000313" key="9">
    <source>
        <dbReference type="Proteomes" id="UP000195402"/>
    </source>
</evidence>
<proteinExistence type="inferred from homology"/>
<feature type="transmembrane region" description="Helical" evidence="6">
    <location>
        <begin position="375"/>
        <end position="397"/>
    </location>
</feature>
<name>A0A200RAS1_MACCD</name>
<gene>
    <name evidence="8" type="ORF">BVC80_1687g41</name>
</gene>
<evidence type="ECO:0000256" key="2">
    <source>
        <dbReference type="ARBA" id="ARBA00008572"/>
    </source>
</evidence>
<dbReference type="PANTHER" id="PTHR43243:SF3">
    <property type="entry name" value="OS04G0543600 PROTEIN"/>
    <property type="match status" value="1"/>
</dbReference>
<keyword evidence="5 6" id="KW-0472">Membrane</keyword>
<evidence type="ECO:0000256" key="3">
    <source>
        <dbReference type="ARBA" id="ARBA00022692"/>
    </source>
</evidence>
<dbReference type="InterPro" id="IPR002293">
    <property type="entry name" value="AA/rel_permease1"/>
</dbReference>
<evidence type="ECO:0000256" key="6">
    <source>
        <dbReference type="SAM" id="Phobius"/>
    </source>
</evidence>
<comment type="similarity">
    <text evidence="2">Belongs to the amino acid-polyamine-organocation (APC) superfamily. Cationic amino acid transporter (CAT) (TC 2.A.3.3) family.</text>
</comment>
<evidence type="ECO:0000313" key="8">
    <source>
        <dbReference type="EMBL" id="OVA19815.1"/>
    </source>
</evidence>
<dbReference type="Gene3D" id="1.20.1740.10">
    <property type="entry name" value="Amino acid/polyamine transporter I"/>
    <property type="match status" value="1"/>
</dbReference>